<dbReference type="InterPro" id="IPR050148">
    <property type="entry name" value="Terpene_synthase-like"/>
</dbReference>
<dbReference type="GO" id="GO:0016102">
    <property type="term" value="P:diterpenoid biosynthetic process"/>
    <property type="evidence" value="ECO:0007669"/>
    <property type="project" value="InterPro"/>
</dbReference>
<sequence>MAASTIVHISPLTIGSQSTLPRLTPGITKSVTACKSVLIRSSMGISVTPEPIIRRSGNYQPCMWDNKFLQSLKSDYTGEGSKEPASELKEVVRFMFKNVVEPLDQLEFIDHLQRLGVAYHFFDEIERALKKIHSDDTNNDKWERNLHATALRFRLLREHGYDVSQEDFKGFTENERFKESLDEDVKGILSLYEASYYSIEGESLMEDACCFASEILKERVNSIDDVDLSMRVKHALELPLQWRIPRFEARWYMDIYERSGDMIPEVLKFAKLDFNILQALNQEELKDLSRWWNKTSPGDKLEFARDRLAASFLWGVGITSEPQHGYCRLQITKAIQIISVIDDVYDVYGTVDELELFTKVIERWDITAMSELPDYMKICFLSLYNFINEMAFDILKEQNVDVLAPLRRTAINLLKHYLVEAQWYHSGYKPSLEEYLNNASTTISGPVIALQSYICTSNPIKKESIEFIEKIPDIVRLASEIFRLADDYGTSSDELARGDVPKSIQCYMSDTGVSEQVARKYMKELMKKKWAKLIQCRYSKDYPLSWQFVEIILNLVRTSHCVYNAGNDGFGVEDEEALFSLFIDPIDID</sequence>
<keyword evidence="6" id="KW-0456">Lyase</keyword>
<comment type="cofactor">
    <cofactor evidence="1">
        <name>Mn(2+)</name>
        <dbReference type="ChEBI" id="CHEBI:29035"/>
    </cofactor>
</comment>
<keyword evidence="10" id="KW-1185">Reference proteome</keyword>
<organism evidence="9 10">
    <name type="scientific">Daucus carota subsp. sativus</name>
    <name type="common">Carrot</name>
    <dbReference type="NCBI Taxonomy" id="79200"/>
    <lineage>
        <taxon>Eukaryota</taxon>
        <taxon>Viridiplantae</taxon>
        <taxon>Streptophyta</taxon>
        <taxon>Embryophyta</taxon>
        <taxon>Tracheophyta</taxon>
        <taxon>Spermatophyta</taxon>
        <taxon>Magnoliopsida</taxon>
        <taxon>eudicotyledons</taxon>
        <taxon>Gunneridae</taxon>
        <taxon>Pentapetalae</taxon>
        <taxon>asterids</taxon>
        <taxon>campanulids</taxon>
        <taxon>Apiales</taxon>
        <taxon>Apiaceae</taxon>
        <taxon>Apioideae</taxon>
        <taxon>Scandiceae</taxon>
        <taxon>Daucinae</taxon>
        <taxon>Daucus</taxon>
        <taxon>Daucus sect. Daucus</taxon>
    </lineage>
</organism>
<evidence type="ECO:0000259" key="8">
    <source>
        <dbReference type="Pfam" id="PF03936"/>
    </source>
</evidence>
<dbReference type="GO" id="GO:0010333">
    <property type="term" value="F:terpene synthase activity"/>
    <property type="evidence" value="ECO:0007669"/>
    <property type="project" value="InterPro"/>
</dbReference>
<dbReference type="Pfam" id="PF01397">
    <property type="entry name" value="Terpene_synth"/>
    <property type="match status" value="1"/>
</dbReference>
<dbReference type="FunFam" id="1.10.600.10:FF:000007">
    <property type="entry name" value="Isoprene synthase, chloroplastic"/>
    <property type="match status" value="1"/>
</dbReference>
<dbReference type="EMBL" id="CP093344">
    <property type="protein sequence ID" value="WOG89917.1"/>
    <property type="molecule type" value="Genomic_DNA"/>
</dbReference>
<dbReference type="FunFam" id="1.50.10.130:FF:000001">
    <property type="entry name" value="Isoprene synthase, chloroplastic"/>
    <property type="match status" value="1"/>
</dbReference>
<dbReference type="InterPro" id="IPR034741">
    <property type="entry name" value="Terpene_cyclase-like_1_C"/>
</dbReference>
<evidence type="ECO:0000256" key="4">
    <source>
        <dbReference type="ARBA" id="ARBA00022842"/>
    </source>
</evidence>
<dbReference type="PANTHER" id="PTHR31225:SF245">
    <property type="entry name" value="(-)-ALPHA-TERPINEOL SYNTHASE-LIKE"/>
    <property type="match status" value="1"/>
</dbReference>
<dbReference type="GO" id="GO:0000287">
    <property type="term" value="F:magnesium ion binding"/>
    <property type="evidence" value="ECO:0007669"/>
    <property type="project" value="InterPro"/>
</dbReference>
<gene>
    <name evidence="9" type="ORF">DCAR_0209157</name>
</gene>
<evidence type="ECO:0000256" key="5">
    <source>
        <dbReference type="ARBA" id="ARBA00023211"/>
    </source>
</evidence>
<dbReference type="Gene3D" id="1.10.600.10">
    <property type="entry name" value="Farnesyl Diphosphate Synthase"/>
    <property type="match status" value="1"/>
</dbReference>
<evidence type="ECO:0000256" key="3">
    <source>
        <dbReference type="ARBA" id="ARBA00022723"/>
    </source>
</evidence>
<accession>A0AAF0WHB4</accession>
<keyword evidence="3" id="KW-0479">Metal-binding</keyword>
<protein>
    <submittedName>
        <fullName evidence="9">Uncharacterized protein</fullName>
    </submittedName>
</protein>
<dbReference type="SUPFAM" id="SSF48576">
    <property type="entry name" value="Terpenoid synthases"/>
    <property type="match status" value="1"/>
</dbReference>
<evidence type="ECO:0000313" key="10">
    <source>
        <dbReference type="Proteomes" id="UP000077755"/>
    </source>
</evidence>
<dbReference type="InterPro" id="IPR008949">
    <property type="entry name" value="Isoprenoid_synthase_dom_sf"/>
</dbReference>
<feature type="domain" description="Terpene synthase metal-binding" evidence="8">
    <location>
        <begin position="298"/>
        <end position="531"/>
    </location>
</feature>
<dbReference type="SFLD" id="SFLDS00005">
    <property type="entry name" value="Isoprenoid_Synthase_Type_I"/>
    <property type="match status" value="1"/>
</dbReference>
<evidence type="ECO:0000313" key="9">
    <source>
        <dbReference type="EMBL" id="WOG89917.1"/>
    </source>
</evidence>
<dbReference type="InterPro" id="IPR036965">
    <property type="entry name" value="Terpene_synth_N_sf"/>
</dbReference>
<proteinExistence type="predicted"/>
<dbReference type="KEGG" id="dcr:108206819"/>
<dbReference type="Gene3D" id="1.50.10.130">
    <property type="entry name" value="Terpene synthase, N-terminal domain"/>
    <property type="match status" value="1"/>
</dbReference>
<evidence type="ECO:0000259" key="7">
    <source>
        <dbReference type="Pfam" id="PF01397"/>
    </source>
</evidence>
<dbReference type="InterPro" id="IPR005630">
    <property type="entry name" value="Terpene_synthase_metal-bd"/>
</dbReference>
<dbReference type="InterPro" id="IPR008930">
    <property type="entry name" value="Terpenoid_cyclase/PrenylTrfase"/>
</dbReference>
<evidence type="ECO:0000256" key="6">
    <source>
        <dbReference type="ARBA" id="ARBA00023239"/>
    </source>
</evidence>
<reference evidence="9" key="2">
    <citation type="submission" date="2022-03" db="EMBL/GenBank/DDBJ databases">
        <title>Draft title - Genomic analysis of global carrot germplasm unveils the trajectory of domestication and the origin of high carotenoid orange carrot.</title>
        <authorList>
            <person name="Iorizzo M."/>
            <person name="Ellison S."/>
            <person name="Senalik D."/>
            <person name="Macko-Podgorni A."/>
            <person name="Grzebelus D."/>
            <person name="Bostan H."/>
            <person name="Rolling W."/>
            <person name="Curaba J."/>
            <person name="Simon P."/>
        </authorList>
    </citation>
    <scope>NUCLEOTIDE SEQUENCE</scope>
    <source>
        <tissue evidence="9">Leaf</tissue>
    </source>
</reference>
<dbReference type="Pfam" id="PF03936">
    <property type="entry name" value="Terpene_synth_C"/>
    <property type="match status" value="1"/>
</dbReference>
<dbReference type="CDD" id="cd00684">
    <property type="entry name" value="Terpene_cyclase_plant_C1"/>
    <property type="match status" value="1"/>
</dbReference>
<dbReference type="InterPro" id="IPR001906">
    <property type="entry name" value="Terpene_synth_N"/>
</dbReference>
<dbReference type="AlphaFoldDB" id="A0AAF0WHB4"/>
<name>A0AAF0WHB4_DAUCS</name>
<keyword evidence="5" id="KW-0464">Manganese</keyword>
<keyword evidence="4" id="KW-0460">Magnesium</keyword>
<evidence type="ECO:0000256" key="2">
    <source>
        <dbReference type="ARBA" id="ARBA00001946"/>
    </source>
</evidence>
<evidence type="ECO:0000256" key="1">
    <source>
        <dbReference type="ARBA" id="ARBA00001936"/>
    </source>
</evidence>
<dbReference type="InterPro" id="IPR044814">
    <property type="entry name" value="Terpene_cyclase_plant_C1"/>
</dbReference>
<dbReference type="SFLD" id="SFLDG01019">
    <property type="entry name" value="Terpene_Cyclase_Like_1_C_Termi"/>
    <property type="match status" value="1"/>
</dbReference>
<comment type="cofactor">
    <cofactor evidence="2">
        <name>Mg(2+)</name>
        <dbReference type="ChEBI" id="CHEBI:18420"/>
    </cofactor>
</comment>
<feature type="domain" description="Terpene synthase N-terminal" evidence="7">
    <location>
        <begin position="63"/>
        <end position="236"/>
    </location>
</feature>
<dbReference type="SUPFAM" id="SSF48239">
    <property type="entry name" value="Terpenoid cyclases/Protein prenyltransferases"/>
    <property type="match status" value="1"/>
</dbReference>
<dbReference type="Proteomes" id="UP000077755">
    <property type="component" value="Chromosome 2"/>
</dbReference>
<dbReference type="PANTHER" id="PTHR31225">
    <property type="entry name" value="OS04G0344100 PROTEIN-RELATED"/>
    <property type="match status" value="1"/>
</dbReference>
<reference evidence="9" key="1">
    <citation type="journal article" date="2016" name="Nat. Genet.">
        <title>A high-quality carrot genome assembly provides new insights into carotenoid accumulation and asterid genome evolution.</title>
        <authorList>
            <person name="Iorizzo M."/>
            <person name="Ellison S."/>
            <person name="Senalik D."/>
            <person name="Zeng P."/>
            <person name="Satapoomin P."/>
            <person name="Huang J."/>
            <person name="Bowman M."/>
            <person name="Iovene M."/>
            <person name="Sanseverino W."/>
            <person name="Cavagnaro P."/>
            <person name="Yildiz M."/>
            <person name="Macko-Podgorni A."/>
            <person name="Moranska E."/>
            <person name="Grzebelus E."/>
            <person name="Grzebelus D."/>
            <person name="Ashrafi H."/>
            <person name="Zheng Z."/>
            <person name="Cheng S."/>
            <person name="Spooner D."/>
            <person name="Van Deynze A."/>
            <person name="Simon P."/>
        </authorList>
    </citation>
    <scope>NUCLEOTIDE SEQUENCE</scope>
    <source>
        <tissue evidence="9">Leaf</tissue>
    </source>
</reference>